<dbReference type="InterPro" id="IPR003593">
    <property type="entry name" value="AAA+_ATPase"/>
</dbReference>
<organism evidence="2 3">
    <name type="scientific">Shewanella electrodiphila</name>
    <dbReference type="NCBI Taxonomy" id="934143"/>
    <lineage>
        <taxon>Bacteria</taxon>
        <taxon>Pseudomonadati</taxon>
        <taxon>Pseudomonadota</taxon>
        <taxon>Gammaproteobacteria</taxon>
        <taxon>Alteromonadales</taxon>
        <taxon>Shewanellaceae</taxon>
        <taxon>Shewanella</taxon>
    </lineage>
</organism>
<dbReference type="PANTHER" id="PTHR43581">
    <property type="entry name" value="ATP/GTP PHOSPHATASE"/>
    <property type="match status" value="1"/>
</dbReference>
<comment type="caution">
    <text evidence="2">The sequence shown here is derived from an EMBL/GenBank/DDBJ whole genome shotgun (WGS) entry which is preliminary data.</text>
</comment>
<dbReference type="SMART" id="SM00382">
    <property type="entry name" value="AAA"/>
    <property type="match status" value="1"/>
</dbReference>
<dbReference type="SUPFAM" id="SSF52540">
    <property type="entry name" value="P-loop containing nucleoside triphosphate hydrolases"/>
    <property type="match status" value="2"/>
</dbReference>
<name>A0ABT0KVX1_9GAMM</name>
<evidence type="ECO:0000313" key="2">
    <source>
        <dbReference type="EMBL" id="MCL1047961.1"/>
    </source>
</evidence>
<gene>
    <name evidence="2" type="ORF">L2737_21920</name>
</gene>
<dbReference type="Proteomes" id="UP001202134">
    <property type="component" value="Unassembled WGS sequence"/>
</dbReference>
<dbReference type="RefSeq" id="WP_248957100.1">
    <property type="nucleotide sequence ID" value="NZ_JAKIKU010000026.1"/>
</dbReference>
<evidence type="ECO:0000313" key="3">
    <source>
        <dbReference type="Proteomes" id="UP001202134"/>
    </source>
</evidence>
<keyword evidence="3" id="KW-1185">Reference proteome</keyword>
<accession>A0ABT0KVX1</accession>
<dbReference type="InterPro" id="IPR003959">
    <property type="entry name" value="ATPase_AAA_core"/>
</dbReference>
<reference evidence="2 3" key="1">
    <citation type="submission" date="2022-01" db="EMBL/GenBank/DDBJ databases">
        <title>Whole genome-based taxonomy of the Shewanellaceae.</title>
        <authorList>
            <person name="Martin-Rodriguez A.J."/>
        </authorList>
    </citation>
    <scope>NUCLEOTIDE SEQUENCE [LARGE SCALE GENOMIC DNA]</scope>
    <source>
        <strain evidence="2 3">DSM 24955</strain>
    </source>
</reference>
<dbReference type="InterPro" id="IPR051396">
    <property type="entry name" value="Bact_Antivir_Def_Nuclease"/>
</dbReference>
<dbReference type="Pfam" id="PF13304">
    <property type="entry name" value="AAA_21"/>
    <property type="match status" value="1"/>
</dbReference>
<sequence length="525" mass="59249">MEITFKALTRQEYLPTEGKNTVFLKHDSWDDFGFETLFRLTVFDEQGHKQSVGDVKIGIIGQEQYNTSRSMPRIFSSLEHVYSLGQDADYYNNLMKCLSKNMRENILKNLGDVVSNPDILETVSNEAIFNTSLLRTVNFTTLKHQFPRILRGKAELTNYNFFFERPSSDTYSGIKVNFKVKPNSKPSSNIHILIGRNGVGKTTLLNSMVDALIPGRGLEDNAGFFNIPSLGRASESLDEDYFAGVVSVSFSAFDPFVPPNDQPDANIGMQYYYIGLKKYIIETGNWTSKDKDDLSSDFTKSLKICFALTAKKSRWINAIKKLESDLNFAEMDLCQLCDVYVQDPSDSKQQFSGKAKALFKRMSSGHAIVLLTITRLVETVEEKTLVLLDEPESHLHPPLLSAFTRALSDLMDNRNGVAIIATHSPVVLQEVPKLCVSIIRRTRLTLNVDEPEIETFAENVGILTREVFGLEVSKSGFHDLLASSVKEGKSYEEIDKEYKQQLGFEGRVMLRSLISIRESRVDDEI</sequence>
<evidence type="ECO:0000259" key="1">
    <source>
        <dbReference type="SMART" id="SM00382"/>
    </source>
</evidence>
<proteinExistence type="predicted"/>
<feature type="domain" description="AAA+ ATPase" evidence="1">
    <location>
        <begin position="187"/>
        <end position="454"/>
    </location>
</feature>
<dbReference type="Gene3D" id="3.40.50.300">
    <property type="entry name" value="P-loop containing nucleotide triphosphate hydrolases"/>
    <property type="match status" value="1"/>
</dbReference>
<protein>
    <submittedName>
        <fullName evidence="2">AAA family ATPase</fullName>
    </submittedName>
</protein>
<dbReference type="InterPro" id="IPR027417">
    <property type="entry name" value="P-loop_NTPase"/>
</dbReference>
<dbReference type="PANTHER" id="PTHR43581:SF4">
    <property type="entry name" value="ATP_GTP PHOSPHATASE"/>
    <property type="match status" value="1"/>
</dbReference>
<dbReference type="EMBL" id="JAKIKU010000026">
    <property type="protein sequence ID" value="MCL1047961.1"/>
    <property type="molecule type" value="Genomic_DNA"/>
</dbReference>